<evidence type="ECO:0000259" key="1">
    <source>
        <dbReference type="PROSITE" id="PS50146"/>
    </source>
</evidence>
<organism evidence="2 3">
    <name type="scientific">Cylicostephanus goldi</name>
    <name type="common">Nematode worm</name>
    <dbReference type="NCBI Taxonomy" id="71465"/>
    <lineage>
        <taxon>Eukaryota</taxon>
        <taxon>Metazoa</taxon>
        <taxon>Ecdysozoa</taxon>
        <taxon>Nematoda</taxon>
        <taxon>Chromadorea</taxon>
        <taxon>Rhabditida</taxon>
        <taxon>Rhabditina</taxon>
        <taxon>Rhabditomorpha</taxon>
        <taxon>Strongyloidea</taxon>
        <taxon>Strongylidae</taxon>
        <taxon>Cylicostephanus</taxon>
    </lineage>
</organism>
<dbReference type="AlphaFoldDB" id="A0A3P6SUD4"/>
<reference evidence="2 3" key="1">
    <citation type="submission" date="2018-11" db="EMBL/GenBank/DDBJ databases">
        <authorList>
            <consortium name="Pathogen Informatics"/>
        </authorList>
    </citation>
    <scope>NUCLEOTIDE SEQUENCE [LARGE SCALE GENOMIC DNA]</scope>
</reference>
<evidence type="ECO:0000313" key="3">
    <source>
        <dbReference type="Proteomes" id="UP000271889"/>
    </source>
</evidence>
<dbReference type="Gene3D" id="3.40.50.10330">
    <property type="entry name" value="Probable inorganic polyphosphate/atp-NAD kinase, domain 1"/>
    <property type="match status" value="1"/>
</dbReference>
<dbReference type="InterPro" id="IPR016064">
    <property type="entry name" value="NAD/diacylglycerol_kinase_sf"/>
</dbReference>
<protein>
    <recommendedName>
        <fullName evidence="1">DAGKc domain-containing protein</fullName>
    </recommendedName>
</protein>
<gene>
    <name evidence="2" type="ORF">CGOC_LOCUS4396</name>
</gene>
<dbReference type="PANTHER" id="PTHR11255:SF109">
    <property type="entry name" value="DIACYLGLYCEROL KINASE ETA"/>
    <property type="match status" value="1"/>
</dbReference>
<dbReference type="SMART" id="SM00046">
    <property type="entry name" value="DAGKc"/>
    <property type="match status" value="1"/>
</dbReference>
<dbReference type="GO" id="GO:0005886">
    <property type="term" value="C:plasma membrane"/>
    <property type="evidence" value="ECO:0007669"/>
    <property type="project" value="TreeGrafter"/>
</dbReference>
<accession>A0A3P6SUD4</accession>
<dbReference type="GO" id="GO:0005737">
    <property type="term" value="C:cytoplasm"/>
    <property type="evidence" value="ECO:0007669"/>
    <property type="project" value="UniProtKB-SubCell"/>
</dbReference>
<dbReference type="OrthoDB" id="242257at2759"/>
<keyword evidence="3" id="KW-1185">Reference proteome</keyword>
<evidence type="ECO:0000313" key="2">
    <source>
        <dbReference type="EMBL" id="VDK58684.1"/>
    </source>
</evidence>
<dbReference type="InterPro" id="IPR001206">
    <property type="entry name" value="Diacylglycerol_kinase_cat_dom"/>
</dbReference>
<dbReference type="PROSITE" id="PS50146">
    <property type="entry name" value="DAGK"/>
    <property type="match status" value="1"/>
</dbReference>
<dbReference type="GO" id="GO:0007165">
    <property type="term" value="P:signal transduction"/>
    <property type="evidence" value="ECO:0007669"/>
    <property type="project" value="InterPro"/>
</dbReference>
<feature type="domain" description="DAGKc" evidence="1">
    <location>
        <begin position="1"/>
        <end position="108"/>
    </location>
</feature>
<dbReference type="SUPFAM" id="SSF111331">
    <property type="entry name" value="NAD kinase/diacylglycerol kinase-like"/>
    <property type="match status" value="1"/>
</dbReference>
<dbReference type="GO" id="GO:0004143">
    <property type="term" value="F:ATP-dependent diacylglycerol kinase activity"/>
    <property type="evidence" value="ECO:0007669"/>
    <property type="project" value="InterPro"/>
</dbReference>
<dbReference type="PANTHER" id="PTHR11255">
    <property type="entry name" value="DIACYLGLYCEROL KINASE"/>
    <property type="match status" value="1"/>
</dbReference>
<dbReference type="EMBL" id="UYRV01012149">
    <property type="protein sequence ID" value="VDK58684.1"/>
    <property type="molecule type" value="Genomic_DNA"/>
</dbReference>
<dbReference type="InterPro" id="IPR037607">
    <property type="entry name" value="DGK"/>
</dbReference>
<name>A0A3P6SUD4_CYLGO</name>
<dbReference type="InterPro" id="IPR017438">
    <property type="entry name" value="ATP-NAD_kinase_N"/>
</dbReference>
<dbReference type="Proteomes" id="UP000271889">
    <property type="component" value="Unassembled WGS sequence"/>
</dbReference>
<dbReference type="Pfam" id="PF00781">
    <property type="entry name" value="DAGK_cat"/>
    <property type="match status" value="1"/>
</dbReference>
<sequence>MIRKFKRLLNPLQVFDIIATGPDFALSFFDTLDCFRVLVCGGDGTVGWVLGAFDRLGLHNKCQLGILPLGTGNDLARVLGWGHAFYDDNQLPQLIRTFERAHTRMLDR</sequence>
<proteinExistence type="predicted"/>